<comment type="caution">
    <text evidence="1">The sequence shown here is derived from an EMBL/GenBank/DDBJ whole genome shotgun (WGS) entry which is preliminary data.</text>
</comment>
<evidence type="ECO:0000313" key="1">
    <source>
        <dbReference type="EMBL" id="KAK6316602.1"/>
    </source>
</evidence>
<protein>
    <submittedName>
        <fullName evidence="1">Uncharacterized protein</fullName>
    </submittedName>
</protein>
<name>A0AAN8M0V0_9TELE</name>
<organism evidence="1 2">
    <name type="scientific">Coregonus suidteri</name>
    <dbReference type="NCBI Taxonomy" id="861788"/>
    <lineage>
        <taxon>Eukaryota</taxon>
        <taxon>Metazoa</taxon>
        <taxon>Chordata</taxon>
        <taxon>Craniata</taxon>
        <taxon>Vertebrata</taxon>
        <taxon>Euteleostomi</taxon>
        <taxon>Actinopterygii</taxon>
        <taxon>Neopterygii</taxon>
        <taxon>Teleostei</taxon>
        <taxon>Protacanthopterygii</taxon>
        <taxon>Salmoniformes</taxon>
        <taxon>Salmonidae</taxon>
        <taxon>Coregoninae</taxon>
        <taxon>Coregonus</taxon>
    </lineage>
</organism>
<evidence type="ECO:0000313" key="2">
    <source>
        <dbReference type="Proteomes" id="UP001356427"/>
    </source>
</evidence>
<sequence length="94" mass="10503">MYSKITTRNISDQLNITDAHRNLNRNAEILIGLLLLHLLSEGGSKGNLERHLCGTNKQSVATDCCGPNLNLIEHRGKDTLRFLNELPDYVKDSS</sequence>
<keyword evidence="2" id="KW-1185">Reference proteome</keyword>
<dbReference type="EMBL" id="JAGTTL010000010">
    <property type="protein sequence ID" value="KAK6316602.1"/>
    <property type="molecule type" value="Genomic_DNA"/>
</dbReference>
<accession>A0AAN8M0V0</accession>
<reference evidence="1 2" key="1">
    <citation type="submission" date="2021-04" db="EMBL/GenBank/DDBJ databases">
        <authorList>
            <person name="De Guttry C."/>
            <person name="Zahm M."/>
            <person name="Klopp C."/>
            <person name="Cabau C."/>
            <person name="Louis A."/>
            <person name="Berthelot C."/>
            <person name="Parey E."/>
            <person name="Roest Crollius H."/>
            <person name="Montfort J."/>
            <person name="Robinson-Rechavi M."/>
            <person name="Bucao C."/>
            <person name="Bouchez O."/>
            <person name="Gislard M."/>
            <person name="Lluch J."/>
            <person name="Milhes M."/>
            <person name="Lampietro C."/>
            <person name="Lopez Roques C."/>
            <person name="Donnadieu C."/>
            <person name="Braasch I."/>
            <person name="Desvignes T."/>
            <person name="Postlethwait J."/>
            <person name="Bobe J."/>
            <person name="Wedekind C."/>
            <person name="Guiguen Y."/>
        </authorList>
    </citation>
    <scope>NUCLEOTIDE SEQUENCE [LARGE SCALE GENOMIC DNA]</scope>
    <source>
        <strain evidence="1">Cs_M1</strain>
        <tissue evidence="1">Blood</tissue>
    </source>
</reference>
<gene>
    <name evidence="1" type="ORF">J4Q44_G00120020</name>
</gene>
<dbReference type="Proteomes" id="UP001356427">
    <property type="component" value="Unassembled WGS sequence"/>
</dbReference>
<dbReference type="AlphaFoldDB" id="A0AAN8M0V0"/>
<proteinExistence type="predicted"/>